<evidence type="ECO:0000259" key="7">
    <source>
        <dbReference type="PROSITE" id="PS50850"/>
    </source>
</evidence>
<feature type="transmembrane region" description="Helical" evidence="6">
    <location>
        <begin position="239"/>
        <end position="256"/>
    </location>
</feature>
<dbReference type="PROSITE" id="PS50850">
    <property type="entry name" value="MFS"/>
    <property type="match status" value="1"/>
</dbReference>
<dbReference type="EMBL" id="VUNE01000001">
    <property type="protein sequence ID" value="MST61709.1"/>
    <property type="molecule type" value="Genomic_DNA"/>
</dbReference>
<comment type="subcellular location">
    <subcellularLocation>
        <location evidence="1">Cell membrane</location>
        <topology evidence="1">Multi-pass membrane protein</topology>
    </subcellularLocation>
</comment>
<dbReference type="InterPro" id="IPR020846">
    <property type="entry name" value="MFS_dom"/>
</dbReference>
<evidence type="ECO:0000256" key="5">
    <source>
        <dbReference type="ARBA" id="ARBA00023136"/>
    </source>
</evidence>
<evidence type="ECO:0000256" key="4">
    <source>
        <dbReference type="ARBA" id="ARBA00022989"/>
    </source>
</evidence>
<gene>
    <name evidence="8" type="ORF">FYJ71_01815</name>
</gene>
<protein>
    <submittedName>
        <fullName evidence="8">MFS transporter</fullName>
    </submittedName>
</protein>
<sequence length="420" mass="44998">MTKNNSKNRILIVILLTIAGGFIYAMNCGIRNNYGIMLKSIVENSGTTIASVSFVFAVAQLTFGVVQPLFGILASKKGNFLTLAIGAILTTSGMLLAPYSKSILTLTICIGILLPAGTGALSYGLIIGSVSTKIPQKYMSTVSGIINASSGLGNSLMSPLLNTLIVGSGLAYAMKIFSIPMLAIIPVSYLICKNSSKKVDDKVDNKEINTNAGFDTPISNKKIISTKELFTLALTDRTYILLMIGFFTCGFHMAIITNHLPTEFMSFGFSSQQSSYAFSIYGITTIIGSVAAGILCDKFKMKNVLAFLYGLRPLTIILFFIVPKTIFTITLIAGLFGISGASTVSPVSGIIGKNFGSKYLATLFGFVFLLHQIGGFISAWLGGILFEMMNSYSAIWTADILLCTLAAIVSYMIYENKKTA</sequence>
<dbReference type="GO" id="GO:0005886">
    <property type="term" value="C:plasma membrane"/>
    <property type="evidence" value="ECO:0007669"/>
    <property type="project" value="UniProtKB-SubCell"/>
</dbReference>
<evidence type="ECO:0000256" key="6">
    <source>
        <dbReference type="SAM" id="Phobius"/>
    </source>
</evidence>
<feature type="transmembrane region" description="Helical" evidence="6">
    <location>
        <begin position="103"/>
        <end position="126"/>
    </location>
</feature>
<keyword evidence="9" id="KW-1185">Reference proteome</keyword>
<feature type="transmembrane region" description="Helical" evidence="6">
    <location>
        <begin position="49"/>
        <end position="73"/>
    </location>
</feature>
<dbReference type="Pfam" id="PF07690">
    <property type="entry name" value="MFS_1"/>
    <property type="match status" value="1"/>
</dbReference>
<dbReference type="CDD" id="cd17355">
    <property type="entry name" value="MFS_YcxA_like"/>
    <property type="match status" value="1"/>
</dbReference>
<feature type="domain" description="Major facilitator superfamily (MFS) profile" evidence="7">
    <location>
        <begin position="13"/>
        <end position="418"/>
    </location>
</feature>
<evidence type="ECO:0000313" key="9">
    <source>
        <dbReference type="Proteomes" id="UP000440713"/>
    </source>
</evidence>
<reference evidence="8 9" key="1">
    <citation type="submission" date="2019-08" db="EMBL/GenBank/DDBJ databases">
        <title>In-depth cultivation of the pig gut microbiome towards novel bacterial diversity and tailored functional studies.</title>
        <authorList>
            <person name="Wylensek D."/>
            <person name="Hitch T.C.A."/>
            <person name="Clavel T."/>
        </authorList>
    </citation>
    <scope>NUCLEOTIDE SEQUENCE [LARGE SCALE GENOMIC DNA]</scope>
    <source>
        <strain evidence="8 9">WCA-SAB-591-4A-A</strain>
    </source>
</reference>
<dbReference type="PANTHER" id="PTHR11360">
    <property type="entry name" value="MONOCARBOXYLATE TRANSPORTER"/>
    <property type="match status" value="1"/>
</dbReference>
<dbReference type="RefSeq" id="WP_154537100.1">
    <property type="nucleotide sequence ID" value="NZ_JAQYHJ010000063.1"/>
</dbReference>
<evidence type="ECO:0000313" key="8">
    <source>
        <dbReference type="EMBL" id="MST61709.1"/>
    </source>
</evidence>
<organism evidence="8 9">
    <name type="scientific">Peptostreptococcus porci</name>
    <dbReference type="NCBI Taxonomy" id="2652282"/>
    <lineage>
        <taxon>Bacteria</taxon>
        <taxon>Bacillati</taxon>
        <taxon>Bacillota</taxon>
        <taxon>Clostridia</taxon>
        <taxon>Peptostreptococcales</taxon>
        <taxon>Peptostreptococcaceae</taxon>
        <taxon>Peptostreptococcus</taxon>
    </lineage>
</organism>
<dbReference type="Proteomes" id="UP000440713">
    <property type="component" value="Unassembled WGS sequence"/>
</dbReference>
<evidence type="ECO:0000256" key="1">
    <source>
        <dbReference type="ARBA" id="ARBA00004651"/>
    </source>
</evidence>
<keyword evidence="5 6" id="KW-0472">Membrane</keyword>
<feature type="transmembrane region" description="Helical" evidence="6">
    <location>
        <begin position="393"/>
        <end position="414"/>
    </location>
</feature>
<feature type="transmembrane region" description="Helical" evidence="6">
    <location>
        <begin position="80"/>
        <end position="97"/>
    </location>
</feature>
<feature type="transmembrane region" description="Helical" evidence="6">
    <location>
        <begin position="169"/>
        <end position="192"/>
    </location>
</feature>
<dbReference type="PANTHER" id="PTHR11360:SF284">
    <property type="entry name" value="EG:103B4.3 PROTEIN-RELATED"/>
    <property type="match status" value="1"/>
</dbReference>
<feature type="transmembrane region" description="Helical" evidence="6">
    <location>
        <begin position="303"/>
        <end position="321"/>
    </location>
</feature>
<proteinExistence type="predicted"/>
<feature type="transmembrane region" description="Helical" evidence="6">
    <location>
        <begin position="276"/>
        <end position="296"/>
    </location>
</feature>
<dbReference type="SUPFAM" id="SSF103473">
    <property type="entry name" value="MFS general substrate transporter"/>
    <property type="match status" value="1"/>
</dbReference>
<dbReference type="InterPro" id="IPR011701">
    <property type="entry name" value="MFS"/>
</dbReference>
<evidence type="ECO:0000256" key="3">
    <source>
        <dbReference type="ARBA" id="ARBA00022692"/>
    </source>
</evidence>
<dbReference type="InterPro" id="IPR050327">
    <property type="entry name" value="Proton-linked_MCT"/>
</dbReference>
<comment type="caution">
    <text evidence="8">The sequence shown here is derived from an EMBL/GenBank/DDBJ whole genome shotgun (WGS) entry which is preliminary data.</text>
</comment>
<feature type="transmembrane region" description="Helical" evidence="6">
    <location>
        <begin position="327"/>
        <end position="347"/>
    </location>
</feature>
<keyword evidence="2" id="KW-0813">Transport</keyword>
<feature type="transmembrane region" description="Helical" evidence="6">
    <location>
        <begin position="359"/>
        <end position="381"/>
    </location>
</feature>
<dbReference type="Gene3D" id="1.20.1250.20">
    <property type="entry name" value="MFS general substrate transporter like domains"/>
    <property type="match status" value="2"/>
</dbReference>
<evidence type="ECO:0000256" key="2">
    <source>
        <dbReference type="ARBA" id="ARBA00022448"/>
    </source>
</evidence>
<keyword evidence="4 6" id="KW-1133">Transmembrane helix</keyword>
<accession>A0A6N7XES7</accession>
<keyword evidence="3 6" id="KW-0812">Transmembrane</keyword>
<dbReference type="AlphaFoldDB" id="A0A6N7XES7"/>
<feature type="transmembrane region" description="Helical" evidence="6">
    <location>
        <begin position="138"/>
        <end position="157"/>
    </location>
</feature>
<name>A0A6N7XES7_9FIRM</name>
<dbReference type="GO" id="GO:0022857">
    <property type="term" value="F:transmembrane transporter activity"/>
    <property type="evidence" value="ECO:0007669"/>
    <property type="project" value="InterPro"/>
</dbReference>
<dbReference type="InterPro" id="IPR036259">
    <property type="entry name" value="MFS_trans_sf"/>
</dbReference>